<reference evidence="3" key="1">
    <citation type="submission" date="2022-11" db="UniProtKB">
        <authorList>
            <consortium name="WormBaseParasite"/>
        </authorList>
    </citation>
    <scope>IDENTIFICATION</scope>
</reference>
<name>A0A915C4E5_PARUN</name>
<keyword evidence="1" id="KW-0732">Signal</keyword>
<keyword evidence="2" id="KW-1185">Reference proteome</keyword>
<evidence type="ECO:0000313" key="2">
    <source>
        <dbReference type="Proteomes" id="UP000887569"/>
    </source>
</evidence>
<feature type="signal peptide" evidence="1">
    <location>
        <begin position="1"/>
        <end position="19"/>
    </location>
</feature>
<evidence type="ECO:0000313" key="3">
    <source>
        <dbReference type="WBParaSite" id="PgR085_g042_t01"/>
    </source>
</evidence>
<dbReference type="WBParaSite" id="PgR085_g042_t01">
    <property type="protein sequence ID" value="PgR085_g042_t01"/>
    <property type="gene ID" value="PgR085_g042"/>
</dbReference>
<dbReference type="AlphaFoldDB" id="A0A915C4E5"/>
<dbReference type="Proteomes" id="UP000887569">
    <property type="component" value="Unplaced"/>
</dbReference>
<proteinExistence type="predicted"/>
<feature type="chain" id="PRO_5037755477" evidence="1">
    <location>
        <begin position="20"/>
        <end position="101"/>
    </location>
</feature>
<protein>
    <submittedName>
        <fullName evidence="3">Uncharacterized protein</fullName>
    </submittedName>
</protein>
<sequence>MRLAIAILLTQILLVPSFSVDHAVNNEMNQPESIFTGSSRVKRDWWKNLGSKFGSYFYGQYGGGTGNNYGGTNIDRVKIINLNFSIGRKRSSNDNSFKEKI</sequence>
<organism evidence="2 3">
    <name type="scientific">Parascaris univalens</name>
    <name type="common">Nematode worm</name>
    <dbReference type="NCBI Taxonomy" id="6257"/>
    <lineage>
        <taxon>Eukaryota</taxon>
        <taxon>Metazoa</taxon>
        <taxon>Ecdysozoa</taxon>
        <taxon>Nematoda</taxon>
        <taxon>Chromadorea</taxon>
        <taxon>Rhabditida</taxon>
        <taxon>Spirurina</taxon>
        <taxon>Ascaridomorpha</taxon>
        <taxon>Ascaridoidea</taxon>
        <taxon>Ascarididae</taxon>
        <taxon>Parascaris</taxon>
    </lineage>
</organism>
<evidence type="ECO:0000256" key="1">
    <source>
        <dbReference type="SAM" id="SignalP"/>
    </source>
</evidence>
<accession>A0A915C4E5</accession>